<feature type="domain" description="Peptidase S1A alpha-lytic prodomain" evidence="1">
    <location>
        <begin position="176"/>
        <end position="228"/>
    </location>
</feature>
<gene>
    <name evidence="2" type="ORF">CMsap09_02940</name>
</gene>
<name>A0A251XRG2_9MICO</name>
<organism evidence="2 3">
    <name type="scientific">Clavibacter michiganensis</name>
    <dbReference type="NCBI Taxonomy" id="28447"/>
    <lineage>
        <taxon>Bacteria</taxon>
        <taxon>Bacillati</taxon>
        <taxon>Actinomycetota</taxon>
        <taxon>Actinomycetes</taxon>
        <taxon>Micrococcales</taxon>
        <taxon>Microbacteriaceae</taxon>
        <taxon>Clavibacter</taxon>
    </lineage>
</organism>
<sequence>MPRTHAHRMHAVVAIAAAAVIGAGTLAIATASRTEDRPAIRAAAAEAPAAAPAAERDEIDRQVLQRRVFALRSDRAYVEAVAASPDSVTSDWTGLRLAPAEAAEFARQATLAPKLEAMRAVLTPLGASGGVWFENPVAEPQVMVVAIVGEVDADVRQRIVDIAGADPMRFATVERTERQLMDVADALAESPAGRAGWLTGWGPDTIGNRVGVSIDPGAPATVEADLVASFGDFLTFTREGPATGG</sequence>
<dbReference type="Proteomes" id="UP000195106">
    <property type="component" value="Unassembled WGS sequence"/>
</dbReference>
<dbReference type="GO" id="GO:0008236">
    <property type="term" value="F:serine-type peptidase activity"/>
    <property type="evidence" value="ECO:0007669"/>
    <property type="project" value="InterPro"/>
</dbReference>
<dbReference type="AlphaFoldDB" id="A0A251XRG2"/>
<comment type="caution">
    <text evidence="2">The sequence shown here is derived from an EMBL/GenBank/DDBJ whole genome shotgun (WGS) entry which is preliminary data.</text>
</comment>
<dbReference type="GO" id="GO:0006508">
    <property type="term" value="P:proteolysis"/>
    <property type="evidence" value="ECO:0007669"/>
    <property type="project" value="InterPro"/>
</dbReference>
<evidence type="ECO:0000313" key="2">
    <source>
        <dbReference type="EMBL" id="OUE07879.1"/>
    </source>
</evidence>
<dbReference type="GO" id="GO:0005576">
    <property type="term" value="C:extracellular region"/>
    <property type="evidence" value="ECO:0007669"/>
    <property type="project" value="InterPro"/>
</dbReference>
<evidence type="ECO:0000313" key="3">
    <source>
        <dbReference type="Proteomes" id="UP000195106"/>
    </source>
</evidence>
<dbReference type="Pfam" id="PF02983">
    <property type="entry name" value="Pro_Al_protease"/>
    <property type="match status" value="1"/>
</dbReference>
<evidence type="ECO:0000259" key="1">
    <source>
        <dbReference type="Pfam" id="PF02983"/>
    </source>
</evidence>
<proteinExistence type="predicted"/>
<dbReference type="EMBL" id="MDHJ01000001">
    <property type="protein sequence ID" value="OUE07879.1"/>
    <property type="molecule type" value="Genomic_DNA"/>
</dbReference>
<reference evidence="2 3" key="1">
    <citation type="submission" date="2016-08" db="EMBL/GenBank/DDBJ databases">
        <title>Genome sequence of Clavibacter michiganensis spp. strain CASJ009.</title>
        <authorList>
            <person name="Thapa S.P."/>
            <person name="Coaker G."/>
        </authorList>
    </citation>
    <scope>NUCLEOTIDE SEQUENCE [LARGE SCALE GENOMIC DNA]</scope>
    <source>
        <strain evidence="2">CASJ009</strain>
    </source>
</reference>
<protein>
    <recommendedName>
        <fullName evidence="1">Peptidase S1A alpha-lytic prodomain domain-containing protein</fullName>
    </recommendedName>
</protein>
<dbReference type="InterPro" id="IPR004236">
    <property type="entry name" value="Pept_S1_alpha_lytic"/>
</dbReference>
<accession>A0A251XRG2</accession>